<dbReference type="SMART" id="SM00875">
    <property type="entry name" value="BACK"/>
    <property type="match status" value="1"/>
</dbReference>
<dbReference type="CDD" id="cd18186">
    <property type="entry name" value="BTB_POZ_ZBTB_KLHL-like"/>
    <property type="match status" value="1"/>
</dbReference>
<dbReference type="InterPro" id="IPR017096">
    <property type="entry name" value="BTB-kelch_protein"/>
</dbReference>
<evidence type="ECO:0000256" key="2">
    <source>
        <dbReference type="ARBA" id="ARBA00022737"/>
    </source>
</evidence>
<dbReference type="PIRSF" id="PIRSF037037">
    <property type="entry name" value="Kelch-like_protein_gigaxonin"/>
    <property type="match status" value="1"/>
</dbReference>
<evidence type="ECO:0000256" key="1">
    <source>
        <dbReference type="ARBA" id="ARBA00022441"/>
    </source>
</evidence>
<dbReference type="SMART" id="SM00612">
    <property type="entry name" value="Kelch"/>
    <property type="match status" value="4"/>
</dbReference>
<protein>
    <submittedName>
        <fullName evidence="5">Kelch-like protein 3-like</fullName>
    </submittedName>
</protein>
<evidence type="ECO:0000259" key="3">
    <source>
        <dbReference type="PROSITE" id="PS50097"/>
    </source>
</evidence>
<evidence type="ECO:0000313" key="5">
    <source>
        <dbReference type="RefSeq" id="XP_002736418.1"/>
    </source>
</evidence>
<dbReference type="SMART" id="SM00225">
    <property type="entry name" value="BTB"/>
    <property type="match status" value="1"/>
</dbReference>
<dbReference type="Gene3D" id="1.25.40.420">
    <property type="match status" value="1"/>
</dbReference>
<dbReference type="PANTHER" id="PTHR45632:SF30">
    <property type="entry name" value="BTB DOMAIN-CONTAINING PROTEIN"/>
    <property type="match status" value="1"/>
</dbReference>
<name>A0ABM0GSI3_SACKO</name>
<sequence length="658" mass="74257">MRSLFSTSFSSTNWDQAPTVGGDVGETSLMDCMQRIDTSGVEKLVNAESAEISQAMKVLRTLKQQQTRGEGCDIVLQVSDKEYKAHTAVLVASSPYFEALLRSGMKESVENRVELHGISNVAMEIVLQYMYSGCIDVDLFNALEVLVAADLFLMTSLKSMNEHFLSNNIDTENCLFLRALSQRFHLAILLMNCNKFLQKRENLKEIVSGEEILDLGFDHFHDIITCDVVSVTVDNEEALFELIVKWTEFNRQSREDHFPALLSSIRLPLMEKEYFLNKVERQELVKKFPSCAEYVQETLRYWVSPGRKTSLDNSLLQHRLGRMVDVILLCGGRDCRDRVRRDVVAYVIDYDAWAVLTPLPTFMSSHAAVTLDEKVYVGGALGTVTNSKLFCFDPVKNTWNSLPPMHYLRDNFTLCACAGKLYAIGGKVRKNLLQSDECIAVATVERFDPITHGWDVVGSMGTPRSFAKAVSINDKYIYVSGGEPSHNSTPFSVEYYMCNEDKWMPLKRINQQRNGLSPPPLLNLGDQLYIAYLNGENTKLSPYQDWKVDKTIPKLPIFGTNGTVCRHESAVCSLDSGGIFVCGGWNDNLGRDVFNQKFAYIWNPASGSNKWQKLSPPPTSGVDSAIRLSDHNLEVELWRKSIPKFEAKTTFLQTMQKM</sequence>
<reference evidence="5" key="1">
    <citation type="submission" date="2025-08" db="UniProtKB">
        <authorList>
            <consortium name="RefSeq"/>
        </authorList>
    </citation>
    <scope>IDENTIFICATION</scope>
    <source>
        <tissue evidence="5">Testes</tissue>
    </source>
</reference>
<keyword evidence="4" id="KW-1185">Reference proteome</keyword>
<dbReference type="RefSeq" id="XP_002736418.1">
    <property type="nucleotide sequence ID" value="XM_002736372.1"/>
</dbReference>
<dbReference type="PANTHER" id="PTHR45632">
    <property type="entry name" value="LD33804P"/>
    <property type="match status" value="1"/>
</dbReference>
<dbReference type="Proteomes" id="UP000694865">
    <property type="component" value="Unplaced"/>
</dbReference>
<organism evidence="4 5">
    <name type="scientific">Saccoglossus kowalevskii</name>
    <name type="common">Acorn worm</name>
    <dbReference type="NCBI Taxonomy" id="10224"/>
    <lineage>
        <taxon>Eukaryota</taxon>
        <taxon>Metazoa</taxon>
        <taxon>Hemichordata</taxon>
        <taxon>Enteropneusta</taxon>
        <taxon>Harrimaniidae</taxon>
        <taxon>Saccoglossus</taxon>
    </lineage>
</organism>
<dbReference type="SUPFAM" id="SSF54695">
    <property type="entry name" value="POZ domain"/>
    <property type="match status" value="1"/>
</dbReference>
<dbReference type="Pfam" id="PF13964">
    <property type="entry name" value="Beta-prop_Calicin"/>
    <property type="match status" value="1"/>
</dbReference>
<keyword evidence="2" id="KW-0677">Repeat</keyword>
<dbReference type="Gene3D" id="3.30.710.10">
    <property type="entry name" value="Potassium Channel Kv1.1, Chain A"/>
    <property type="match status" value="1"/>
</dbReference>
<accession>A0ABM0GSI3</accession>
<gene>
    <name evidence="5" type="primary">LOC100369134</name>
</gene>
<dbReference type="Gene3D" id="2.120.10.80">
    <property type="entry name" value="Kelch-type beta propeller"/>
    <property type="match status" value="1"/>
</dbReference>
<dbReference type="PROSITE" id="PS50097">
    <property type="entry name" value="BTB"/>
    <property type="match status" value="1"/>
</dbReference>
<dbReference type="SUPFAM" id="SSF117281">
    <property type="entry name" value="Kelch motif"/>
    <property type="match status" value="1"/>
</dbReference>
<evidence type="ECO:0000313" key="4">
    <source>
        <dbReference type="Proteomes" id="UP000694865"/>
    </source>
</evidence>
<feature type="domain" description="BTB" evidence="3">
    <location>
        <begin position="72"/>
        <end position="139"/>
    </location>
</feature>
<dbReference type="InterPro" id="IPR011333">
    <property type="entry name" value="SKP1/BTB/POZ_sf"/>
</dbReference>
<proteinExistence type="predicted"/>
<dbReference type="InterPro" id="IPR011705">
    <property type="entry name" value="BACK"/>
</dbReference>
<dbReference type="GeneID" id="100369134"/>
<dbReference type="InterPro" id="IPR006652">
    <property type="entry name" value="Kelch_1"/>
</dbReference>
<dbReference type="Pfam" id="PF00651">
    <property type="entry name" value="BTB"/>
    <property type="match status" value="1"/>
</dbReference>
<keyword evidence="1" id="KW-0880">Kelch repeat</keyword>
<dbReference type="InterPro" id="IPR015915">
    <property type="entry name" value="Kelch-typ_b-propeller"/>
</dbReference>
<dbReference type="InterPro" id="IPR000210">
    <property type="entry name" value="BTB/POZ_dom"/>
</dbReference>
<dbReference type="Pfam" id="PF07707">
    <property type="entry name" value="BACK"/>
    <property type="match status" value="1"/>
</dbReference>